<name>A0A0N8PP85_9BACL</name>
<dbReference type="InterPro" id="IPR004380">
    <property type="entry name" value="Asp_race"/>
</dbReference>
<dbReference type="PANTHER" id="PTHR21198">
    <property type="entry name" value="GLUTAMATE RACEMASE"/>
    <property type="match status" value="1"/>
</dbReference>
<dbReference type="EMBL" id="LJCO01000047">
    <property type="protein sequence ID" value="KPV43621.1"/>
    <property type="molecule type" value="Genomic_DNA"/>
</dbReference>
<dbReference type="Proteomes" id="UP000050482">
    <property type="component" value="Unassembled WGS sequence"/>
</dbReference>
<gene>
    <name evidence="3" type="ORF">AN477_11500</name>
</gene>
<dbReference type="InterPro" id="IPR033134">
    <property type="entry name" value="Asp/Glu_racemase_AS_2"/>
</dbReference>
<keyword evidence="2" id="KW-0413">Isomerase</keyword>
<comment type="similarity">
    <text evidence="1">Belongs to the aspartate/glutamate racemases family.</text>
</comment>
<proteinExistence type="inferred from homology"/>
<dbReference type="PROSITE" id="PS00924">
    <property type="entry name" value="ASP_GLU_RACEMASE_2"/>
    <property type="match status" value="1"/>
</dbReference>
<reference evidence="3 4" key="1">
    <citation type="submission" date="2015-09" db="EMBL/GenBank/DDBJ databases">
        <title>Draft genome sequence of Alicyclobacillus ferrooxydans DSM 22381.</title>
        <authorList>
            <person name="Hemp J."/>
        </authorList>
    </citation>
    <scope>NUCLEOTIDE SEQUENCE [LARGE SCALE GENOMIC DNA]</scope>
    <source>
        <strain evidence="3 4">TC-34</strain>
    </source>
</reference>
<dbReference type="RefSeq" id="WP_054969305.1">
    <property type="nucleotide sequence ID" value="NZ_LJCO01000047.1"/>
</dbReference>
<sequence>MKCIGIIGGISWESTAHYYAALNEGVKNRLGGLHSAQILLWSVDFAEIEELQRTGEWERAGEIFADVAKRLEGAGAECIVIAANTMHKVADYVTKSVSVPLLHIGDATAKAVLSAMKNNVLLLGTRYTMEQPFLKEWLTSKGLHIVVPDDDDILVVNQIIYDELCLGVVTDESRHRLLDVISRNKQRGIEGVILGCTELGMILEPQHVDLQLFDTTAIHVDFALDFSLNS</sequence>
<organism evidence="3 4">
    <name type="scientific">Alicyclobacillus ferrooxydans</name>
    <dbReference type="NCBI Taxonomy" id="471514"/>
    <lineage>
        <taxon>Bacteria</taxon>
        <taxon>Bacillati</taxon>
        <taxon>Bacillota</taxon>
        <taxon>Bacilli</taxon>
        <taxon>Bacillales</taxon>
        <taxon>Alicyclobacillaceae</taxon>
        <taxon>Alicyclobacillus</taxon>
    </lineage>
</organism>
<dbReference type="GO" id="GO:0047661">
    <property type="term" value="F:amino-acid racemase activity"/>
    <property type="evidence" value="ECO:0007669"/>
    <property type="project" value="InterPro"/>
</dbReference>
<dbReference type="STRING" id="471514.AN477_11500"/>
<protein>
    <recommendedName>
        <fullName evidence="5">Aspartate racemase</fullName>
    </recommendedName>
</protein>
<dbReference type="PATRIC" id="fig|471514.4.peg.2650"/>
<evidence type="ECO:0000256" key="2">
    <source>
        <dbReference type="ARBA" id="ARBA00023235"/>
    </source>
</evidence>
<dbReference type="InterPro" id="IPR015942">
    <property type="entry name" value="Asp/Glu/hydantoin_racemase"/>
</dbReference>
<dbReference type="SUPFAM" id="SSF53681">
    <property type="entry name" value="Aspartate/glutamate racemase"/>
    <property type="match status" value="2"/>
</dbReference>
<evidence type="ECO:0000313" key="4">
    <source>
        <dbReference type="Proteomes" id="UP000050482"/>
    </source>
</evidence>
<keyword evidence="4" id="KW-1185">Reference proteome</keyword>
<comment type="caution">
    <text evidence="3">The sequence shown here is derived from an EMBL/GenBank/DDBJ whole genome shotgun (WGS) entry which is preliminary data.</text>
</comment>
<evidence type="ECO:0008006" key="5">
    <source>
        <dbReference type="Google" id="ProtNLM"/>
    </source>
</evidence>
<dbReference type="PANTHER" id="PTHR21198:SF7">
    <property type="entry name" value="ASPARTATE-GLUTAMATE RACEMASE FAMILY"/>
    <property type="match status" value="1"/>
</dbReference>
<dbReference type="Pfam" id="PF01177">
    <property type="entry name" value="Asp_Glu_race"/>
    <property type="match status" value="1"/>
</dbReference>
<dbReference type="Gene3D" id="3.40.50.1860">
    <property type="match status" value="2"/>
</dbReference>
<dbReference type="InterPro" id="IPR001920">
    <property type="entry name" value="Asp/Glu_race"/>
</dbReference>
<dbReference type="AlphaFoldDB" id="A0A0N8PP85"/>
<dbReference type="NCBIfam" id="TIGR00035">
    <property type="entry name" value="asp_race"/>
    <property type="match status" value="1"/>
</dbReference>
<evidence type="ECO:0000256" key="1">
    <source>
        <dbReference type="ARBA" id="ARBA00007847"/>
    </source>
</evidence>
<evidence type="ECO:0000313" key="3">
    <source>
        <dbReference type="EMBL" id="KPV43621.1"/>
    </source>
</evidence>
<dbReference type="OrthoDB" id="9803739at2"/>
<accession>A0A0N8PP85</accession>